<dbReference type="RefSeq" id="WP_142090946.1">
    <property type="nucleotide sequence ID" value="NZ_CP035485.1"/>
</dbReference>
<dbReference type="OrthoDB" id="9787782at2"/>
<evidence type="ECO:0000313" key="3">
    <source>
        <dbReference type="Proteomes" id="UP000319756"/>
    </source>
</evidence>
<dbReference type="AlphaFoldDB" id="A0A514LKP8"/>
<name>A0A514LKP8_9BACI</name>
<keyword evidence="3" id="KW-1185">Reference proteome</keyword>
<feature type="region of interest" description="Disordered" evidence="1">
    <location>
        <begin position="1"/>
        <end position="24"/>
    </location>
</feature>
<dbReference type="EMBL" id="CP035485">
    <property type="protein sequence ID" value="QDI92440.1"/>
    <property type="molecule type" value="Genomic_DNA"/>
</dbReference>
<protein>
    <submittedName>
        <fullName evidence="2">Uncharacterized protein</fullName>
    </submittedName>
</protein>
<sequence length="66" mass="7457">MIQVEKEGEESQLTTPVENEEFSTEVPLNLGEGIHTINVMVYIEEEDLYYDAAYMLAVTPSDFLNG</sequence>
<organism evidence="2 3">
    <name type="scientific">Salicibibacter halophilus</name>
    <dbReference type="NCBI Taxonomy" id="2502791"/>
    <lineage>
        <taxon>Bacteria</taxon>
        <taxon>Bacillati</taxon>
        <taxon>Bacillota</taxon>
        <taxon>Bacilli</taxon>
        <taxon>Bacillales</taxon>
        <taxon>Bacillaceae</taxon>
        <taxon>Salicibibacter</taxon>
    </lineage>
</organism>
<evidence type="ECO:0000313" key="2">
    <source>
        <dbReference type="EMBL" id="QDI92440.1"/>
    </source>
</evidence>
<gene>
    <name evidence="2" type="ORF">EPH95_15590</name>
</gene>
<accession>A0A514LKP8</accession>
<evidence type="ECO:0000256" key="1">
    <source>
        <dbReference type="SAM" id="MobiDB-lite"/>
    </source>
</evidence>
<dbReference type="KEGG" id="sale:EPH95_15590"/>
<proteinExistence type="predicted"/>
<reference evidence="3" key="1">
    <citation type="submission" date="2019-01" db="EMBL/GenBank/DDBJ databases">
        <title>Genomic analysis of Salicibibacter sp. NKC3-5.</title>
        <authorList>
            <person name="Oh Y.J."/>
        </authorList>
    </citation>
    <scope>NUCLEOTIDE SEQUENCE [LARGE SCALE GENOMIC DNA]</scope>
    <source>
        <strain evidence="3">NKC3-5</strain>
    </source>
</reference>
<dbReference type="Proteomes" id="UP000319756">
    <property type="component" value="Chromosome"/>
</dbReference>